<dbReference type="PRINTS" id="PR00344">
    <property type="entry name" value="BCTRLSENSOR"/>
</dbReference>
<dbReference type="SUPFAM" id="SSF55874">
    <property type="entry name" value="ATPase domain of HSP90 chaperone/DNA topoisomerase II/histidine kinase"/>
    <property type="match status" value="1"/>
</dbReference>
<evidence type="ECO:0000256" key="11">
    <source>
        <dbReference type="SAM" id="Phobius"/>
    </source>
</evidence>
<dbReference type="InterPro" id="IPR000014">
    <property type="entry name" value="PAS"/>
</dbReference>
<sequence length="687" mass="78881">MGSLRALTILVICSVIWLLLPVFLYAENKEIQKNTRDTYVVAYDPNLPPLHIEGERLSGFSVDVLENIADQTGMQLEYVPMLKEESLKAVEAGEVDMVLSVNFSESHADIMEFSESILSTSIGLLVDSDTETINGISDLSNHVTALQRETLEYAFLKNIRRVHYQVTSNQITALRLFTQGRADAFIGSVNTAEHFLKQQDLEEEYEFIDRYVLPLEYSIGVQKENYSLLHQLNRGIREVKSDGSYTDLYGKWFIDQDAERAKLLWTIIEVIGALFLLTVILFLLGVRWNRQLKKEVKKKTSVLHRVNQSLQDQVIKTKNSTEFQRQILNSSPRGIITINEKKQISSINPKAMRFLKIGEEIKGTVFTKHPLLKNVLEKKFPFVMEGKGKQYLGEETIWERGEGDLLYFRYYVYPLYDFNGEVKGIIFALEDNTKEQMMRLQMFEQEKNQALSRVVAGIAHEIRNPLSSIKTFVEMLPKKFNSKKFQNQITTYVPKEIDRLNQLIEGLIDYARPKKQKKEIVDICSILHDCVMLFEKTVNHKGFRLDHQWDTDLYIMADTSQLKQVLINLIINGIDAMEEQQKKKQRTLTIKAWKDQGTVCISLEDEGAGISEETKKKAFEPFFTTKAKGTGLGLSIAHQYIKDNDGKMVLEGKKGKGTCVELTFAEVQKDMELKRGGEPHGQYIDHR</sequence>
<dbReference type="InterPro" id="IPR005467">
    <property type="entry name" value="His_kinase_dom"/>
</dbReference>
<evidence type="ECO:0000256" key="4">
    <source>
        <dbReference type="ARBA" id="ARBA00022679"/>
    </source>
</evidence>
<evidence type="ECO:0000256" key="8">
    <source>
        <dbReference type="ARBA" id="ARBA00023012"/>
    </source>
</evidence>
<evidence type="ECO:0000256" key="5">
    <source>
        <dbReference type="ARBA" id="ARBA00022741"/>
    </source>
</evidence>
<evidence type="ECO:0000256" key="10">
    <source>
        <dbReference type="ARBA" id="ARBA00023288"/>
    </source>
</evidence>
<keyword evidence="5" id="KW-0547">Nucleotide-binding</keyword>
<dbReference type="SMART" id="SM00387">
    <property type="entry name" value="HATPase_c"/>
    <property type="match status" value="1"/>
</dbReference>
<dbReference type="SUPFAM" id="SSF47384">
    <property type="entry name" value="Homodimeric domain of signal transducing histidine kinase"/>
    <property type="match status" value="1"/>
</dbReference>
<keyword evidence="8" id="KW-0902">Two-component regulatory system</keyword>
<dbReference type="InterPro" id="IPR001638">
    <property type="entry name" value="Solute-binding_3/MltF_N"/>
</dbReference>
<keyword evidence="11" id="KW-0472">Membrane</keyword>
<evidence type="ECO:0000256" key="6">
    <source>
        <dbReference type="ARBA" id="ARBA00022777"/>
    </source>
</evidence>
<keyword evidence="10" id="KW-0449">Lipoprotein</keyword>
<gene>
    <name evidence="13" type="ORF">SAMN05216352_104226</name>
</gene>
<reference evidence="13 14" key="1">
    <citation type="submission" date="2016-10" db="EMBL/GenBank/DDBJ databases">
        <authorList>
            <person name="de Groot N.N."/>
        </authorList>
    </citation>
    <scope>NUCLEOTIDE SEQUENCE [LARGE SCALE GENOMIC DNA]</scope>
    <source>
        <strain evidence="14">P4B,CCM 7963,CECT 7998,DSM 25260,IBRC-M 10614,KCTC 13821</strain>
    </source>
</reference>
<dbReference type="InterPro" id="IPR004358">
    <property type="entry name" value="Sig_transdc_His_kin-like_C"/>
</dbReference>
<keyword evidence="4" id="KW-0808">Transferase</keyword>
<name>A0A1G8HEH0_9BACI</name>
<dbReference type="PANTHER" id="PTHR43065">
    <property type="entry name" value="SENSOR HISTIDINE KINASE"/>
    <property type="match status" value="1"/>
</dbReference>
<proteinExistence type="predicted"/>
<dbReference type="CDD" id="cd13704">
    <property type="entry name" value="PBP2_HisK"/>
    <property type="match status" value="1"/>
</dbReference>
<evidence type="ECO:0000313" key="13">
    <source>
        <dbReference type="EMBL" id="SDI05078.1"/>
    </source>
</evidence>
<keyword evidence="6 13" id="KW-0418">Kinase</keyword>
<dbReference type="Gene3D" id="3.30.450.20">
    <property type="entry name" value="PAS domain"/>
    <property type="match status" value="1"/>
</dbReference>
<feature type="domain" description="Histidine kinase" evidence="12">
    <location>
        <begin position="457"/>
        <end position="668"/>
    </location>
</feature>
<dbReference type="STRING" id="930129.SAMN05216352_104226"/>
<dbReference type="InterPro" id="IPR003661">
    <property type="entry name" value="HisK_dim/P_dom"/>
</dbReference>
<dbReference type="EMBL" id="FNDU01000004">
    <property type="protein sequence ID" value="SDI05078.1"/>
    <property type="molecule type" value="Genomic_DNA"/>
</dbReference>
<feature type="transmembrane region" description="Helical" evidence="11">
    <location>
        <begin position="263"/>
        <end position="288"/>
    </location>
</feature>
<dbReference type="InterPro" id="IPR036890">
    <property type="entry name" value="HATPase_C_sf"/>
</dbReference>
<keyword evidence="3" id="KW-0597">Phosphoprotein</keyword>
<keyword evidence="7" id="KW-0067">ATP-binding</keyword>
<dbReference type="PROSITE" id="PS50109">
    <property type="entry name" value="HIS_KIN"/>
    <property type="match status" value="1"/>
</dbReference>
<evidence type="ECO:0000256" key="9">
    <source>
        <dbReference type="ARBA" id="ARBA00023139"/>
    </source>
</evidence>
<dbReference type="EC" id="2.7.13.3" evidence="2"/>
<evidence type="ECO:0000259" key="12">
    <source>
        <dbReference type="PROSITE" id="PS50109"/>
    </source>
</evidence>
<dbReference type="CDD" id="cd00082">
    <property type="entry name" value="HisKA"/>
    <property type="match status" value="1"/>
</dbReference>
<dbReference type="SMART" id="SM00062">
    <property type="entry name" value="PBPb"/>
    <property type="match status" value="1"/>
</dbReference>
<dbReference type="Pfam" id="PF00512">
    <property type="entry name" value="HisKA"/>
    <property type="match status" value="1"/>
</dbReference>
<dbReference type="Pfam" id="PF02518">
    <property type="entry name" value="HATPase_c"/>
    <property type="match status" value="1"/>
</dbReference>
<dbReference type="OrthoDB" id="9784397at2"/>
<dbReference type="AlphaFoldDB" id="A0A1G8HEH0"/>
<dbReference type="Gene3D" id="3.30.565.10">
    <property type="entry name" value="Histidine kinase-like ATPase, C-terminal domain"/>
    <property type="match status" value="1"/>
</dbReference>
<dbReference type="InterPro" id="IPR035965">
    <property type="entry name" value="PAS-like_dom_sf"/>
</dbReference>
<feature type="transmembrane region" description="Helical" evidence="11">
    <location>
        <begin position="6"/>
        <end position="26"/>
    </location>
</feature>
<keyword evidence="11" id="KW-1133">Transmembrane helix</keyword>
<evidence type="ECO:0000313" key="14">
    <source>
        <dbReference type="Proteomes" id="UP000199017"/>
    </source>
</evidence>
<keyword evidence="9" id="KW-0564">Palmitate</keyword>
<dbReference type="SUPFAM" id="SSF53850">
    <property type="entry name" value="Periplasmic binding protein-like II"/>
    <property type="match status" value="1"/>
</dbReference>
<organism evidence="13 14">
    <name type="scientific">Alteribacillus bidgolensis</name>
    <dbReference type="NCBI Taxonomy" id="930129"/>
    <lineage>
        <taxon>Bacteria</taxon>
        <taxon>Bacillati</taxon>
        <taxon>Bacillota</taxon>
        <taxon>Bacilli</taxon>
        <taxon>Bacillales</taxon>
        <taxon>Bacillaceae</taxon>
        <taxon>Alteribacillus</taxon>
    </lineage>
</organism>
<dbReference type="Pfam" id="PF00497">
    <property type="entry name" value="SBP_bac_3"/>
    <property type="match status" value="1"/>
</dbReference>
<dbReference type="SMART" id="SM00388">
    <property type="entry name" value="HisKA"/>
    <property type="match status" value="1"/>
</dbReference>
<dbReference type="GO" id="GO:0005524">
    <property type="term" value="F:ATP binding"/>
    <property type="evidence" value="ECO:0007669"/>
    <property type="project" value="UniProtKB-KW"/>
</dbReference>
<keyword evidence="14" id="KW-1185">Reference proteome</keyword>
<dbReference type="InterPro" id="IPR036097">
    <property type="entry name" value="HisK_dim/P_sf"/>
</dbReference>
<dbReference type="Proteomes" id="UP000199017">
    <property type="component" value="Unassembled WGS sequence"/>
</dbReference>
<evidence type="ECO:0000256" key="1">
    <source>
        <dbReference type="ARBA" id="ARBA00000085"/>
    </source>
</evidence>
<dbReference type="NCBIfam" id="TIGR00229">
    <property type="entry name" value="sensory_box"/>
    <property type="match status" value="1"/>
</dbReference>
<comment type="catalytic activity">
    <reaction evidence="1">
        <text>ATP + protein L-histidine = ADP + protein N-phospho-L-histidine.</text>
        <dbReference type="EC" id="2.7.13.3"/>
    </reaction>
</comment>
<dbReference type="InterPro" id="IPR003594">
    <property type="entry name" value="HATPase_dom"/>
</dbReference>
<dbReference type="PANTHER" id="PTHR43065:SF46">
    <property type="entry name" value="C4-DICARBOXYLATE TRANSPORT SENSOR PROTEIN DCTB"/>
    <property type="match status" value="1"/>
</dbReference>
<keyword evidence="11" id="KW-0812">Transmembrane</keyword>
<dbReference type="Gene3D" id="3.40.190.10">
    <property type="entry name" value="Periplasmic binding protein-like II"/>
    <property type="match status" value="2"/>
</dbReference>
<evidence type="ECO:0000256" key="3">
    <source>
        <dbReference type="ARBA" id="ARBA00022553"/>
    </source>
</evidence>
<evidence type="ECO:0000256" key="2">
    <source>
        <dbReference type="ARBA" id="ARBA00012438"/>
    </source>
</evidence>
<protein>
    <recommendedName>
        <fullName evidence="2">histidine kinase</fullName>
        <ecNumber evidence="2">2.7.13.3</ecNumber>
    </recommendedName>
</protein>
<accession>A0A1G8HEH0</accession>
<dbReference type="Gene3D" id="1.10.287.130">
    <property type="match status" value="1"/>
</dbReference>
<evidence type="ECO:0000256" key="7">
    <source>
        <dbReference type="ARBA" id="ARBA00022840"/>
    </source>
</evidence>
<dbReference type="GO" id="GO:0000155">
    <property type="term" value="F:phosphorelay sensor kinase activity"/>
    <property type="evidence" value="ECO:0007669"/>
    <property type="project" value="InterPro"/>
</dbReference>
<dbReference type="RefSeq" id="WP_091583802.1">
    <property type="nucleotide sequence ID" value="NZ_FNDU01000004.1"/>
</dbReference>
<dbReference type="SUPFAM" id="SSF55785">
    <property type="entry name" value="PYP-like sensor domain (PAS domain)"/>
    <property type="match status" value="1"/>
</dbReference>